<proteinExistence type="predicted"/>
<protein>
    <recommendedName>
        <fullName evidence="5">LITAF domain-containing protein</fullName>
    </recommendedName>
</protein>
<evidence type="ECO:0000256" key="2">
    <source>
        <dbReference type="SAM" id="Phobius"/>
    </source>
</evidence>
<keyword evidence="2" id="KW-0472">Membrane</keyword>
<dbReference type="KEGG" id="mff:MFFC18_26800"/>
<dbReference type="AlphaFoldDB" id="A0A5B9PDZ9"/>
<feature type="transmembrane region" description="Helical" evidence="2">
    <location>
        <begin position="58"/>
        <end position="78"/>
    </location>
</feature>
<dbReference type="RefSeq" id="WP_075084269.1">
    <property type="nucleotide sequence ID" value="NZ_CP042912.1"/>
</dbReference>
<reference evidence="3 4" key="1">
    <citation type="submission" date="2019-08" db="EMBL/GenBank/DDBJ databases">
        <title>Deep-cultivation of Planctomycetes and their phenomic and genomic characterization uncovers novel biology.</title>
        <authorList>
            <person name="Wiegand S."/>
            <person name="Jogler M."/>
            <person name="Boedeker C."/>
            <person name="Pinto D."/>
            <person name="Vollmers J."/>
            <person name="Rivas-Marin E."/>
            <person name="Kohn T."/>
            <person name="Peeters S.H."/>
            <person name="Heuer A."/>
            <person name="Rast P."/>
            <person name="Oberbeckmann S."/>
            <person name="Bunk B."/>
            <person name="Jeske O."/>
            <person name="Meyerdierks A."/>
            <person name="Storesund J.E."/>
            <person name="Kallscheuer N."/>
            <person name="Luecker S."/>
            <person name="Lage O.M."/>
            <person name="Pohl T."/>
            <person name="Merkel B.J."/>
            <person name="Hornburger P."/>
            <person name="Mueller R.-W."/>
            <person name="Bruemmer F."/>
            <person name="Labrenz M."/>
            <person name="Spormann A.M."/>
            <person name="Op den Camp H."/>
            <person name="Overmann J."/>
            <person name="Amann R."/>
            <person name="Jetten M.S.M."/>
            <person name="Mascher T."/>
            <person name="Medema M.H."/>
            <person name="Devos D.P."/>
            <person name="Kaster A.-K."/>
            <person name="Ovreas L."/>
            <person name="Rohde M."/>
            <person name="Galperin M.Y."/>
            <person name="Jogler C."/>
        </authorList>
    </citation>
    <scope>NUCLEOTIDE SEQUENCE [LARGE SCALE GENOMIC DNA]</scope>
    <source>
        <strain evidence="3 4">FC18</strain>
    </source>
</reference>
<name>A0A5B9PDZ9_9BACT</name>
<sequence length="116" mass="13270">MTRDESNSEAGTVGIVPPPSPEGFSAAELESRKGRKKPKLYCFHCNRMEGHSNPYIGAWFYSYFIGLTFGLLHFIGPFRCTCCGRQRLMFRDWAHPKFHVIMARNRAAAPTSRRSR</sequence>
<keyword evidence="2" id="KW-1133">Transmembrane helix</keyword>
<gene>
    <name evidence="3" type="ORF">MFFC18_26800</name>
</gene>
<dbReference type="EMBL" id="CP042912">
    <property type="protein sequence ID" value="QEG22796.1"/>
    <property type="molecule type" value="Genomic_DNA"/>
</dbReference>
<keyword evidence="4" id="KW-1185">Reference proteome</keyword>
<accession>A0A5B9PDZ9</accession>
<keyword evidence="2" id="KW-0812">Transmembrane</keyword>
<evidence type="ECO:0000256" key="1">
    <source>
        <dbReference type="SAM" id="MobiDB-lite"/>
    </source>
</evidence>
<evidence type="ECO:0008006" key="5">
    <source>
        <dbReference type="Google" id="ProtNLM"/>
    </source>
</evidence>
<evidence type="ECO:0000313" key="3">
    <source>
        <dbReference type="EMBL" id="QEG22796.1"/>
    </source>
</evidence>
<dbReference type="Proteomes" id="UP000322214">
    <property type="component" value="Chromosome"/>
</dbReference>
<evidence type="ECO:0000313" key="4">
    <source>
        <dbReference type="Proteomes" id="UP000322214"/>
    </source>
</evidence>
<organism evidence="3 4">
    <name type="scientific">Mariniblastus fucicola</name>
    <dbReference type="NCBI Taxonomy" id="980251"/>
    <lineage>
        <taxon>Bacteria</taxon>
        <taxon>Pseudomonadati</taxon>
        <taxon>Planctomycetota</taxon>
        <taxon>Planctomycetia</taxon>
        <taxon>Pirellulales</taxon>
        <taxon>Pirellulaceae</taxon>
        <taxon>Mariniblastus</taxon>
    </lineage>
</organism>
<feature type="region of interest" description="Disordered" evidence="1">
    <location>
        <begin position="1"/>
        <end position="34"/>
    </location>
</feature>